<dbReference type="Pfam" id="PF00107">
    <property type="entry name" value="ADH_zinc_N"/>
    <property type="match status" value="1"/>
</dbReference>
<dbReference type="RefSeq" id="WP_128356411.1">
    <property type="nucleotide sequence ID" value="NZ_CP022987.1"/>
</dbReference>
<accession>A0A410GGG3</accession>
<dbReference type="OrthoDB" id="9805663at2"/>
<dbReference type="SUPFAM" id="SSF51735">
    <property type="entry name" value="NAD(P)-binding Rossmann-fold domains"/>
    <property type="match status" value="1"/>
</dbReference>
<dbReference type="Proteomes" id="UP000283474">
    <property type="component" value="Chromosome"/>
</dbReference>
<dbReference type="InterPro" id="IPR041694">
    <property type="entry name" value="ADH_N_2"/>
</dbReference>
<proteinExistence type="predicted"/>
<dbReference type="InterPro" id="IPR011032">
    <property type="entry name" value="GroES-like_sf"/>
</dbReference>
<dbReference type="Gene3D" id="3.40.50.720">
    <property type="entry name" value="NAD(P)-binding Rossmann-like Domain"/>
    <property type="match status" value="1"/>
</dbReference>
<organism evidence="3 4">
    <name type="scientific">Pollutimonas thiosulfatoxidans</name>
    <dbReference type="NCBI Taxonomy" id="2028345"/>
    <lineage>
        <taxon>Bacteria</taxon>
        <taxon>Pseudomonadati</taxon>
        <taxon>Pseudomonadota</taxon>
        <taxon>Betaproteobacteria</taxon>
        <taxon>Burkholderiales</taxon>
        <taxon>Alcaligenaceae</taxon>
        <taxon>Pollutimonas</taxon>
    </lineage>
</organism>
<evidence type="ECO:0000313" key="4">
    <source>
        <dbReference type="Proteomes" id="UP000283474"/>
    </source>
</evidence>
<evidence type="ECO:0000256" key="1">
    <source>
        <dbReference type="ARBA" id="ARBA00023002"/>
    </source>
</evidence>
<dbReference type="InterPro" id="IPR045010">
    <property type="entry name" value="MDR_fam"/>
</dbReference>
<dbReference type="AlphaFoldDB" id="A0A410GGG3"/>
<dbReference type="GO" id="GO:0016628">
    <property type="term" value="F:oxidoreductase activity, acting on the CH-CH group of donors, NAD or NADP as acceptor"/>
    <property type="evidence" value="ECO:0007669"/>
    <property type="project" value="InterPro"/>
</dbReference>
<reference evidence="3 4" key="1">
    <citation type="submission" date="2017-08" db="EMBL/GenBank/DDBJ databases">
        <authorList>
            <person name="Park S.-J."/>
            <person name="Kim H."/>
        </authorList>
    </citation>
    <scope>NUCLEOTIDE SEQUENCE [LARGE SCALE GENOMIC DNA]</scope>
    <source>
        <strain evidence="4">ye3</strain>
    </source>
</reference>
<dbReference type="InterPro" id="IPR020843">
    <property type="entry name" value="ER"/>
</dbReference>
<dbReference type="PANTHER" id="PTHR43205:SF7">
    <property type="entry name" value="PROSTAGLANDIN REDUCTASE 1"/>
    <property type="match status" value="1"/>
</dbReference>
<dbReference type="Gene3D" id="3.90.180.10">
    <property type="entry name" value="Medium-chain alcohol dehydrogenases, catalytic domain"/>
    <property type="match status" value="1"/>
</dbReference>
<dbReference type="SMART" id="SM00829">
    <property type="entry name" value="PKS_ER"/>
    <property type="match status" value="1"/>
</dbReference>
<dbReference type="InterPro" id="IPR013149">
    <property type="entry name" value="ADH-like_C"/>
</dbReference>
<evidence type="ECO:0000313" key="3">
    <source>
        <dbReference type="EMBL" id="QAA95384.1"/>
    </source>
</evidence>
<name>A0A410GGG3_9BURK</name>
<dbReference type="InterPro" id="IPR036291">
    <property type="entry name" value="NAD(P)-bd_dom_sf"/>
</dbReference>
<dbReference type="EMBL" id="CP022987">
    <property type="protein sequence ID" value="QAA95384.1"/>
    <property type="molecule type" value="Genomic_DNA"/>
</dbReference>
<dbReference type="KEGG" id="pus:CKA81_00005"/>
<keyword evidence="1" id="KW-0560">Oxidoreductase</keyword>
<gene>
    <name evidence="3" type="ORF">CKA81_00005</name>
</gene>
<keyword evidence="4" id="KW-1185">Reference proteome</keyword>
<protein>
    <submittedName>
        <fullName evidence="3">NADP-dependent oxidoreductase</fullName>
    </submittedName>
</protein>
<evidence type="ECO:0000259" key="2">
    <source>
        <dbReference type="SMART" id="SM00829"/>
    </source>
</evidence>
<dbReference type="SUPFAM" id="SSF50129">
    <property type="entry name" value="GroES-like"/>
    <property type="match status" value="1"/>
</dbReference>
<dbReference type="CDD" id="cd05288">
    <property type="entry name" value="PGDH"/>
    <property type="match status" value="1"/>
</dbReference>
<dbReference type="FunFam" id="3.40.50.720:FF:000121">
    <property type="entry name" value="Prostaglandin reductase 2"/>
    <property type="match status" value="1"/>
</dbReference>
<sequence length="339" mass="35824">MVADTASYHRIVLDSRPAGRPTADNFRLEEVAVPTLEDGEVLVRNHYLSIDPYMLGRMSTGVSYAPSQPLGEVMIGEAVGEIVQSRNKEFPVGDHVVGQLGWQEMALSDGQALRRVDIGAAPMSAHLGVLGMTGVTAWYGMTQICSPVAGSTVVVSAAAGAVGGVAVQLAKAKGCRVVGIAGGSRKCKYVMESLGADACVDYKKHADSAALGRAVGSHAPDGVDAYFDNVNGWMLDGVLPLMNRFGRIALCGMISRYGDTPMQLSAHSYLLISRLRAEGFIVWDHLDLWPQALQELTDLLQSGSLRSGESIAEGIEAAPAACIGLLSGENLGKQLVKLN</sequence>
<feature type="domain" description="Enoyl reductase (ER)" evidence="2">
    <location>
        <begin position="22"/>
        <end position="336"/>
    </location>
</feature>
<dbReference type="PANTHER" id="PTHR43205">
    <property type="entry name" value="PROSTAGLANDIN REDUCTASE"/>
    <property type="match status" value="1"/>
</dbReference>
<dbReference type="Pfam" id="PF16884">
    <property type="entry name" value="ADH_N_2"/>
    <property type="match status" value="1"/>
</dbReference>